<evidence type="ECO:0000259" key="6">
    <source>
        <dbReference type="Pfam" id="PF00999"/>
    </source>
</evidence>
<dbReference type="EMBL" id="NIQC01000012">
    <property type="protein sequence ID" value="OWZ83762.1"/>
    <property type="molecule type" value="Genomic_DNA"/>
</dbReference>
<sequence length="396" mass="41990">MIGSILIILISGFVMGKIFEKLHLPGLLGMLLAGVLLGPNFFDLISSDIINIADDIRLLALILILLRAGLGLKRETLNKVGVLSLKLGSIPCLLEGATVLLLAYFFFGLEFIEAGILGFIIAAVSPAVIVPSMLKLKDRGLGTNRGIPVMILAGASIDDVFAITLISIFLGLTAEGADNSIFSLLAIPREIIGGVLFGLLVGYLLVKLYEKIKLTETDRIVVLSIGALFAYVVSDILQVAGLLAIMVAGAYLLEKQKPFAEEFSAKLKEVWAFGEIFLFVLIGAIVDVSLAIEAGPIGILIVTIGVLVRMFGVYITTLGSNLNAKERLFCGISYSPKATVQAAMGGVPLAMGLPNGELILALSVLAIIYTAPLGALGIDFFSKRLLSKDEKNNLSG</sequence>
<evidence type="ECO:0000313" key="7">
    <source>
        <dbReference type="EMBL" id="OWZ83762.1"/>
    </source>
</evidence>
<evidence type="ECO:0000256" key="2">
    <source>
        <dbReference type="ARBA" id="ARBA00022692"/>
    </source>
</evidence>
<dbReference type="InterPro" id="IPR006153">
    <property type="entry name" value="Cation/H_exchanger_TM"/>
</dbReference>
<comment type="caution">
    <text evidence="7">The sequence shown here is derived from an EMBL/GenBank/DDBJ whole genome shotgun (WGS) entry which is preliminary data.</text>
</comment>
<feature type="transmembrane region" description="Helical" evidence="5">
    <location>
        <begin position="221"/>
        <end position="250"/>
    </location>
</feature>
<gene>
    <name evidence="7" type="ORF">CDO51_06620</name>
</gene>
<dbReference type="GO" id="GO:1902600">
    <property type="term" value="P:proton transmembrane transport"/>
    <property type="evidence" value="ECO:0007669"/>
    <property type="project" value="InterPro"/>
</dbReference>
<keyword evidence="3 5" id="KW-1133">Transmembrane helix</keyword>
<dbReference type="PANTHER" id="PTHR31102">
    <property type="match status" value="1"/>
</dbReference>
<dbReference type="GO" id="GO:0015297">
    <property type="term" value="F:antiporter activity"/>
    <property type="evidence" value="ECO:0007669"/>
    <property type="project" value="InterPro"/>
</dbReference>
<dbReference type="InterPro" id="IPR038770">
    <property type="entry name" value="Na+/solute_symporter_sf"/>
</dbReference>
<name>A0A226BYB6_9FIRM</name>
<dbReference type="Proteomes" id="UP000214588">
    <property type="component" value="Unassembled WGS sequence"/>
</dbReference>
<feature type="transmembrane region" description="Helical" evidence="5">
    <location>
        <begin position="48"/>
        <end position="66"/>
    </location>
</feature>
<evidence type="ECO:0000256" key="5">
    <source>
        <dbReference type="SAM" id="Phobius"/>
    </source>
</evidence>
<organism evidence="7 8">
    <name type="scientific">Natranaerobius trueperi</name>
    <dbReference type="NCBI Taxonomy" id="759412"/>
    <lineage>
        <taxon>Bacteria</taxon>
        <taxon>Bacillati</taxon>
        <taxon>Bacillota</taxon>
        <taxon>Clostridia</taxon>
        <taxon>Natranaerobiales</taxon>
        <taxon>Natranaerobiaceae</taxon>
        <taxon>Natranaerobius</taxon>
    </lineage>
</organism>
<keyword evidence="2 5" id="KW-0812">Transmembrane</keyword>
<dbReference type="AlphaFoldDB" id="A0A226BYB6"/>
<dbReference type="PANTHER" id="PTHR31102:SF1">
    <property type="entry name" value="CATION_H+ EXCHANGER DOMAIN-CONTAINING PROTEIN"/>
    <property type="match status" value="1"/>
</dbReference>
<dbReference type="Gene3D" id="1.20.1530.20">
    <property type="match status" value="1"/>
</dbReference>
<dbReference type="InterPro" id="IPR051843">
    <property type="entry name" value="CPA1_transporter"/>
</dbReference>
<proteinExistence type="predicted"/>
<protein>
    <submittedName>
        <fullName evidence="7">Potassium transporter</fullName>
    </submittedName>
</protein>
<dbReference type="GO" id="GO:0016020">
    <property type="term" value="C:membrane"/>
    <property type="evidence" value="ECO:0007669"/>
    <property type="project" value="UniProtKB-SubCell"/>
</dbReference>
<feature type="transmembrane region" description="Helical" evidence="5">
    <location>
        <begin position="146"/>
        <end position="171"/>
    </location>
</feature>
<feature type="transmembrane region" description="Helical" evidence="5">
    <location>
        <begin position="87"/>
        <end position="108"/>
    </location>
</feature>
<dbReference type="Pfam" id="PF00999">
    <property type="entry name" value="Na_H_Exchanger"/>
    <property type="match status" value="1"/>
</dbReference>
<evidence type="ECO:0000313" key="8">
    <source>
        <dbReference type="Proteomes" id="UP000214588"/>
    </source>
</evidence>
<feature type="transmembrane region" description="Helical" evidence="5">
    <location>
        <begin position="297"/>
        <end position="315"/>
    </location>
</feature>
<dbReference type="OrthoDB" id="9790604at2"/>
<feature type="transmembrane region" description="Helical" evidence="5">
    <location>
        <begin position="358"/>
        <end position="381"/>
    </location>
</feature>
<feature type="domain" description="Cation/H+ exchanger transmembrane" evidence="6">
    <location>
        <begin position="7"/>
        <end position="378"/>
    </location>
</feature>
<feature type="transmembrane region" description="Helical" evidence="5">
    <location>
        <begin position="191"/>
        <end position="209"/>
    </location>
</feature>
<reference evidence="7 8" key="1">
    <citation type="submission" date="2017-06" db="EMBL/GenBank/DDBJ databases">
        <title>Draft Genome Sequence of Natranaerobius trueperi halophilic, alkalithermophilic bacteria from soda lakes.</title>
        <authorList>
            <person name="Zhao B."/>
        </authorList>
    </citation>
    <scope>NUCLEOTIDE SEQUENCE [LARGE SCALE GENOMIC DNA]</scope>
    <source>
        <strain evidence="7 8">DSM 18760</strain>
    </source>
</reference>
<evidence type="ECO:0000256" key="4">
    <source>
        <dbReference type="ARBA" id="ARBA00023136"/>
    </source>
</evidence>
<feature type="transmembrane region" description="Helical" evidence="5">
    <location>
        <begin position="270"/>
        <end position="290"/>
    </location>
</feature>
<feature type="transmembrane region" description="Helical" evidence="5">
    <location>
        <begin position="114"/>
        <end position="134"/>
    </location>
</feature>
<evidence type="ECO:0000256" key="3">
    <source>
        <dbReference type="ARBA" id="ARBA00022989"/>
    </source>
</evidence>
<accession>A0A226BYB6</accession>
<keyword evidence="4 5" id="KW-0472">Membrane</keyword>
<evidence type="ECO:0000256" key="1">
    <source>
        <dbReference type="ARBA" id="ARBA00004141"/>
    </source>
</evidence>
<keyword evidence="8" id="KW-1185">Reference proteome</keyword>
<comment type="subcellular location">
    <subcellularLocation>
        <location evidence="1">Membrane</location>
        <topology evidence="1">Multi-pass membrane protein</topology>
    </subcellularLocation>
</comment>